<dbReference type="Pfam" id="PF00010">
    <property type="entry name" value="HLH"/>
    <property type="match status" value="1"/>
</dbReference>
<dbReference type="CDD" id="cd11395">
    <property type="entry name" value="bHLHzip_SREBP_like"/>
    <property type="match status" value="1"/>
</dbReference>
<dbReference type="VEuPathDB" id="FungiDB:B1J91_M12100g"/>
<dbReference type="VEuPathDB" id="FungiDB:GWK60_M12045"/>
<evidence type="ECO:0000313" key="2">
    <source>
        <dbReference type="EMBL" id="KTA97364.1"/>
    </source>
</evidence>
<name>A0A0W0DQG0_CANGB</name>
<dbReference type="VEuPathDB" id="FungiDB:CAGL0M12100g"/>
<gene>
    <name evidence="2" type="ORF">AO440_004374</name>
</gene>
<dbReference type="InterPro" id="IPR011598">
    <property type="entry name" value="bHLH_dom"/>
</dbReference>
<dbReference type="Gene3D" id="4.10.280.10">
    <property type="entry name" value="Helix-loop-helix DNA-binding domain"/>
    <property type="match status" value="1"/>
</dbReference>
<dbReference type="PROSITE" id="PS50888">
    <property type="entry name" value="BHLH"/>
    <property type="match status" value="1"/>
</dbReference>
<dbReference type="InterPro" id="IPR052099">
    <property type="entry name" value="Regulatory_TF_Diverse"/>
</dbReference>
<evidence type="ECO:0000313" key="3">
    <source>
        <dbReference type="Proteomes" id="UP000054886"/>
    </source>
</evidence>
<dbReference type="PANTHER" id="PTHR47336:SF3">
    <property type="entry name" value="SERINE-RICH PROTEIN TYE7"/>
    <property type="match status" value="1"/>
</dbReference>
<evidence type="ECO:0000256" key="1">
    <source>
        <dbReference type="SAM" id="MobiDB-lite"/>
    </source>
</evidence>
<dbReference type="Proteomes" id="UP000054886">
    <property type="component" value="Unassembled WGS sequence"/>
</dbReference>
<proteinExistence type="predicted"/>
<dbReference type="AlphaFoldDB" id="A0A0W0DQG0"/>
<dbReference type="VEuPathDB" id="FungiDB:GVI51_M12067"/>
<dbReference type="PhylomeDB" id="A0A0W0DQG0"/>
<protein>
    <submittedName>
        <fullName evidence="2">Serine-rich protein TYE7</fullName>
    </submittedName>
</protein>
<dbReference type="SMART" id="SM00353">
    <property type="entry name" value="HLH"/>
    <property type="match status" value="1"/>
</dbReference>
<dbReference type="SUPFAM" id="SSF47459">
    <property type="entry name" value="HLH, helix-loop-helix DNA-binding domain"/>
    <property type="match status" value="1"/>
</dbReference>
<sequence>MDLPNHQNLNGDGIDENYNRKTSQFRPLQKFEYQNSQSLPELFGSGNRDMNSNARYMRQQYGHNENVQYVNGVNKVYPMNPIIPPKLGGGPYMVRPYERIEGTQLVKPHIFQTGESYQGNQEYIFQPSTSSSYSSATLVNEDTNMPNNHVILENHPIGLEYKLPSNYINHSIPLMHPQQRMPVTPHLPLKSTIQPGSEDSKFDTPKNSKKKISRKRLTDVQKLAHNKIEKKYRININSKIAQLQKMIPWVSDGETAFEVNSSLKTEQSDGDSTSNSSKTKFNKSIILQKAIDYIVYLRNNEHLYQTEIDRLRQEVETLRNNQKS</sequence>
<organism evidence="2 3">
    <name type="scientific">Candida glabrata</name>
    <name type="common">Yeast</name>
    <name type="synonym">Torulopsis glabrata</name>
    <dbReference type="NCBI Taxonomy" id="5478"/>
    <lineage>
        <taxon>Eukaryota</taxon>
        <taxon>Fungi</taxon>
        <taxon>Dikarya</taxon>
        <taxon>Ascomycota</taxon>
        <taxon>Saccharomycotina</taxon>
        <taxon>Saccharomycetes</taxon>
        <taxon>Saccharomycetales</taxon>
        <taxon>Saccharomycetaceae</taxon>
        <taxon>Nakaseomyces</taxon>
    </lineage>
</organism>
<comment type="caution">
    <text evidence="2">The sequence shown here is derived from an EMBL/GenBank/DDBJ whole genome shotgun (WGS) entry which is preliminary data.</text>
</comment>
<dbReference type="EMBL" id="LLZZ01000161">
    <property type="protein sequence ID" value="KTA97364.1"/>
    <property type="molecule type" value="Genomic_DNA"/>
</dbReference>
<dbReference type="InterPro" id="IPR036638">
    <property type="entry name" value="HLH_DNA-bd_sf"/>
</dbReference>
<accession>A0A0W0DQG0</accession>
<feature type="region of interest" description="Disordered" evidence="1">
    <location>
        <begin position="184"/>
        <end position="215"/>
    </location>
</feature>
<reference evidence="2 3" key="1">
    <citation type="submission" date="2015-10" db="EMBL/GenBank/DDBJ databases">
        <title>Draft genomes sequences of Candida glabrata isolates 1A, 1B, 2A, 2B, 3A and 3B.</title>
        <authorList>
            <person name="Haavelsrud O.E."/>
            <person name="Gaustad P."/>
        </authorList>
    </citation>
    <scope>NUCLEOTIDE SEQUENCE [LARGE SCALE GENOMIC DNA]</scope>
    <source>
        <strain evidence="2">910700640</strain>
    </source>
</reference>
<dbReference type="PANTHER" id="PTHR47336">
    <property type="entry name" value="TRANSCRIPTION FACTOR HMS1-RELATED"/>
    <property type="match status" value="1"/>
</dbReference>
<dbReference type="GO" id="GO:0046983">
    <property type="term" value="F:protein dimerization activity"/>
    <property type="evidence" value="ECO:0007669"/>
    <property type="project" value="InterPro"/>
</dbReference>